<protein>
    <submittedName>
        <fullName evidence="2">Uncharacterized protein</fullName>
    </submittedName>
</protein>
<sequence length="648" mass="68107">MASYSIFPRPEQPACDQSAAASRAHSRFVEGSMNDRVSNAPPPTFLGPEEMAAYEQQFYAESNYARSNSRPTSGSEQSFNRNSGSRFWDGIRDRFTRTKSSSSINTISSSKSKASNRFSQQSQQSLVTATAPNEKENVAGCGYYPSKEEVMENYKNLVDAGFFSSHAIQGTRHQPPPSRSGARIDHPLPAPPPPARDAPPAPFAQLVAQKQRQLQHQSQVRTNPATPAMSSLFASIPYSATQPSPTGDPPKTTYPRPDPRPPISLPKKYRRPQPTAAYQMAPPPPITSPGRGTKRANADMTGGTVDREAANASTDNLAAGAGSTRKLVKKLRKSASRMSADLSLRPATSAGTGAGSVPNHPYGSSGSSTKDVDRGISSTTSVDFVPRPPISSAGRATVGSVVRSLSNSFKRDGSKTAELAPPPPAANNNNNSTNNPLLPTTAPNKLLKAKRSITRRVSLGRPQRSGSISSSSTPAVLLSQPPPPPPLPPAHAVPPPVPPHGPQQRGPFFGTPSSSAFPLSTRRSYEPTTQEGGGGGDPMVLDSDPSEPPAAARNPSMDAPPPGGLSVPSFHYPQRQKKQPLAAVPDPNRGGGVPGGVPEVVPGGQWGGGAGRHVKSGSFCFGPQTAALRDVMGDRGEGDGKENGGFVV</sequence>
<dbReference type="InterPro" id="IPR051412">
    <property type="entry name" value="Formin_Homology_Diaphanous_sf"/>
</dbReference>
<feature type="compositionally biased region" description="Pro residues" evidence="1">
    <location>
        <begin position="188"/>
        <end position="202"/>
    </location>
</feature>
<feature type="compositionally biased region" description="Low complexity" evidence="1">
    <location>
        <begin position="465"/>
        <end position="479"/>
    </location>
</feature>
<dbReference type="PANTHER" id="PTHR45691">
    <property type="entry name" value="PROTEIN DIAPHANOUS"/>
    <property type="match status" value="1"/>
</dbReference>
<feature type="compositionally biased region" description="Polar residues" evidence="1">
    <location>
        <begin position="208"/>
        <end position="224"/>
    </location>
</feature>
<dbReference type="GO" id="GO:0030041">
    <property type="term" value="P:actin filament polymerization"/>
    <property type="evidence" value="ECO:0007669"/>
    <property type="project" value="TreeGrafter"/>
</dbReference>
<feature type="compositionally biased region" description="Low complexity" evidence="1">
    <location>
        <begin position="426"/>
        <end position="446"/>
    </location>
</feature>
<evidence type="ECO:0000313" key="2">
    <source>
        <dbReference type="EMBL" id="KAJ9133625.1"/>
    </source>
</evidence>
<dbReference type="GO" id="GO:0005884">
    <property type="term" value="C:actin filament"/>
    <property type="evidence" value="ECO:0007669"/>
    <property type="project" value="TreeGrafter"/>
</dbReference>
<feature type="region of interest" description="Disordered" evidence="1">
    <location>
        <begin position="237"/>
        <end position="613"/>
    </location>
</feature>
<dbReference type="AlphaFoldDB" id="A0AA38R2L2"/>
<accession>A0AA38R2L2</accession>
<feature type="compositionally biased region" description="Polar residues" evidence="1">
    <location>
        <begin position="117"/>
        <end position="131"/>
    </location>
</feature>
<dbReference type="Proteomes" id="UP001174691">
    <property type="component" value="Unassembled WGS sequence"/>
</dbReference>
<feature type="compositionally biased region" description="Polar residues" evidence="1">
    <location>
        <begin position="511"/>
        <end position="530"/>
    </location>
</feature>
<proteinExistence type="predicted"/>
<feature type="compositionally biased region" description="Polar residues" evidence="1">
    <location>
        <begin position="64"/>
        <end position="85"/>
    </location>
</feature>
<feature type="region of interest" description="Disordered" evidence="1">
    <location>
        <begin position="165"/>
        <end position="224"/>
    </location>
</feature>
<evidence type="ECO:0000313" key="3">
    <source>
        <dbReference type="Proteomes" id="UP001174691"/>
    </source>
</evidence>
<dbReference type="EMBL" id="JANBVN010000198">
    <property type="protein sequence ID" value="KAJ9133625.1"/>
    <property type="molecule type" value="Genomic_DNA"/>
</dbReference>
<feature type="compositionally biased region" description="Pro residues" evidence="1">
    <location>
        <begin position="480"/>
        <end position="501"/>
    </location>
</feature>
<keyword evidence="3" id="KW-1185">Reference proteome</keyword>
<feature type="compositionally biased region" description="Low complexity" evidence="1">
    <location>
        <begin position="98"/>
        <end position="116"/>
    </location>
</feature>
<organism evidence="2 3">
    <name type="scientific">Coniochaeta hoffmannii</name>
    <dbReference type="NCBI Taxonomy" id="91930"/>
    <lineage>
        <taxon>Eukaryota</taxon>
        <taxon>Fungi</taxon>
        <taxon>Dikarya</taxon>
        <taxon>Ascomycota</taxon>
        <taxon>Pezizomycotina</taxon>
        <taxon>Sordariomycetes</taxon>
        <taxon>Sordariomycetidae</taxon>
        <taxon>Coniochaetales</taxon>
        <taxon>Coniochaetaceae</taxon>
        <taxon>Coniochaeta</taxon>
    </lineage>
</organism>
<reference evidence="2" key="1">
    <citation type="submission" date="2022-07" db="EMBL/GenBank/DDBJ databases">
        <title>Fungi with potential for degradation of polypropylene.</title>
        <authorList>
            <person name="Gostincar C."/>
        </authorList>
    </citation>
    <scope>NUCLEOTIDE SEQUENCE</scope>
    <source>
        <strain evidence="2">EXF-13287</strain>
    </source>
</reference>
<gene>
    <name evidence="2" type="ORF">NKR19_g8993</name>
</gene>
<evidence type="ECO:0000256" key="1">
    <source>
        <dbReference type="SAM" id="MobiDB-lite"/>
    </source>
</evidence>
<dbReference type="PANTHER" id="PTHR45691:SF6">
    <property type="entry name" value="PROTEIN DIAPHANOUS"/>
    <property type="match status" value="1"/>
</dbReference>
<feature type="compositionally biased region" description="Basic residues" evidence="1">
    <location>
        <begin position="326"/>
        <end position="335"/>
    </location>
</feature>
<feature type="region of interest" description="Disordered" evidence="1">
    <location>
        <begin position="1"/>
        <end position="138"/>
    </location>
</feature>
<comment type="caution">
    <text evidence="2">The sequence shown here is derived from an EMBL/GenBank/DDBJ whole genome shotgun (WGS) entry which is preliminary data.</text>
</comment>
<name>A0AA38R2L2_9PEZI</name>